<feature type="non-terminal residue" evidence="1">
    <location>
        <position position="1"/>
    </location>
</feature>
<organism evidence="1 2">
    <name type="scientific">Datura stramonium</name>
    <name type="common">Jimsonweed</name>
    <name type="synonym">Common thornapple</name>
    <dbReference type="NCBI Taxonomy" id="4076"/>
    <lineage>
        <taxon>Eukaryota</taxon>
        <taxon>Viridiplantae</taxon>
        <taxon>Streptophyta</taxon>
        <taxon>Embryophyta</taxon>
        <taxon>Tracheophyta</taxon>
        <taxon>Spermatophyta</taxon>
        <taxon>Magnoliopsida</taxon>
        <taxon>eudicotyledons</taxon>
        <taxon>Gunneridae</taxon>
        <taxon>Pentapetalae</taxon>
        <taxon>asterids</taxon>
        <taxon>lamiids</taxon>
        <taxon>Solanales</taxon>
        <taxon>Solanaceae</taxon>
        <taxon>Solanoideae</taxon>
        <taxon>Datureae</taxon>
        <taxon>Datura</taxon>
    </lineage>
</organism>
<keyword evidence="2" id="KW-1185">Reference proteome</keyword>
<dbReference type="EMBL" id="JACEIK010000861">
    <property type="protein sequence ID" value="MCD7463089.1"/>
    <property type="molecule type" value="Genomic_DNA"/>
</dbReference>
<proteinExistence type="predicted"/>
<dbReference type="Proteomes" id="UP000823775">
    <property type="component" value="Unassembled WGS sequence"/>
</dbReference>
<evidence type="ECO:0000313" key="2">
    <source>
        <dbReference type="Proteomes" id="UP000823775"/>
    </source>
</evidence>
<gene>
    <name evidence="1" type="ORF">HAX54_049935</name>
</gene>
<reference evidence="1 2" key="1">
    <citation type="journal article" date="2021" name="BMC Genomics">
        <title>Datura genome reveals duplications of psychoactive alkaloid biosynthetic genes and high mutation rate following tissue culture.</title>
        <authorList>
            <person name="Rajewski A."/>
            <person name="Carter-House D."/>
            <person name="Stajich J."/>
            <person name="Litt A."/>
        </authorList>
    </citation>
    <scope>NUCLEOTIDE SEQUENCE [LARGE SCALE GENOMIC DNA]</scope>
    <source>
        <strain evidence="1">AR-01</strain>
    </source>
</reference>
<protein>
    <submittedName>
        <fullName evidence="1">Uncharacterized protein</fullName>
    </submittedName>
</protein>
<comment type="caution">
    <text evidence="1">The sequence shown here is derived from an EMBL/GenBank/DDBJ whole genome shotgun (WGS) entry which is preliminary data.</text>
</comment>
<accession>A0ABS8SXB0</accession>
<sequence>CWEVEDANNIDLLSRVVHLQWWNPYYDETTIVVKLPLQDGPISTGLITTAAEIISHVVLELTIEGELWEILSCHLGCPGHWGEGLQYLLDPLPHMEKSFSQESYMGL</sequence>
<name>A0ABS8SXB0_DATST</name>
<evidence type="ECO:0000313" key="1">
    <source>
        <dbReference type="EMBL" id="MCD7463089.1"/>
    </source>
</evidence>
<feature type="non-terminal residue" evidence="1">
    <location>
        <position position="107"/>
    </location>
</feature>